<keyword evidence="1" id="KW-0812">Transmembrane</keyword>
<feature type="domain" description="Thioredoxin" evidence="2">
    <location>
        <begin position="43"/>
        <end position="106"/>
    </location>
</feature>
<keyword evidence="4" id="KW-1185">Reference proteome</keyword>
<protein>
    <recommendedName>
        <fullName evidence="2">Thioredoxin domain-containing protein</fullName>
    </recommendedName>
</protein>
<dbReference type="RefSeq" id="WP_013560344.1">
    <property type="nucleotide sequence ID" value="NC_014960.1"/>
</dbReference>
<dbReference type="PANTHER" id="PTHR42852">
    <property type="entry name" value="THIOL:DISULFIDE INTERCHANGE PROTEIN DSBE"/>
    <property type="match status" value="1"/>
</dbReference>
<name>E8N6A7_ANATU</name>
<dbReference type="InterPro" id="IPR000866">
    <property type="entry name" value="AhpC/TSA"/>
</dbReference>
<reference evidence="3 4" key="1">
    <citation type="submission" date="2010-12" db="EMBL/GenBank/DDBJ databases">
        <title>Whole genome sequence of Anaerolinea thermophila UNI-1.</title>
        <authorList>
            <person name="Narita-Yamada S."/>
            <person name="Kishi E."/>
            <person name="Watanabe Y."/>
            <person name="Takasaki K."/>
            <person name="Ankai A."/>
            <person name="Oguchi A."/>
            <person name="Fukui S."/>
            <person name="Takahashi M."/>
            <person name="Yashiro I."/>
            <person name="Hosoyama A."/>
            <person name="Sekiguchi Y."/>
            <person name="Hanada S."/>
            <person name="Fujita N."/>
        </authorList>
    </citation>
    <scope>NUCLEOTIDE SEQUENCE [LARGE SCALE GENOMIC DNA]</scope>
    <source>
        <strain evidence="4">DSM 14523 / JCM 11388 / NBRC 100420 / UNI-1</strain>
    </source>
</reference>
<evidence type="ECO:0000313" key="4">
    <source>
        <dbReference type="Proteomes" id="UP000008922"/>
    </source>
</evidence>
<dbReference type="EMBL" id="AP012029">
    <property type="protein sequence ID" value="BAJ63971.1"/>
    <property type="molecule type" value="Genomic_DNA"/>
</dbReference>
<dbReference type="KEGG" id="atm:ANT_19450"/>
<accession>E8N6A7</accession>
<dbReference type="GO" id="GO:0016209">
    <property type="term" value="F:antioxidant activity"/>
    <property type="evidence" value="ECO:0007669"/>
    <property type="project" value="InterPro"/>
</dbReference>
<dbReference type="OrthoDB" id="25753at2"/>
<dbReference type="STRING" id="926569.ANT_19450"/>
<dbReference type="InParanoid" id="E8N6A7"/>
<evidence type="ECO:0000313" key="3">
    <source>
        <dbReference type="EMBL" id="BAJ63971.1"/>
    </source>
</evidence>
<dbReference type="HOGENOM" id="CLU_2217526_0_0_0"/>
<dbReference type="Pfam" id="PF00578">
    <property type="entry name" value="AhpC-TSA"/>
    <property type="match status" value="1"/>
</dbReference>
<organism evidence="3 4">
    <name type="scientific">Anaerolinea thermophila (strain DSM 14523 / JCM 11388 / NBRC 100420 / UNI-1)</name>
    <dbReference type="NCBI Taxonomy" id="926569"/>
    <lineage>
        <taxon>Bacteria</taxon>
        <taxon>Bacillati</taxon>
        <taxon>Chloroflexota</taxon>
        <taxon>Anaerolineae</taxon>
        <taxon>Anaerolineales</taxon>
        <taxon>Anaerolineaceae</taxon>
        <taxon>Anaerolinea</taxon>
    </lineage>
</organism>
<dbReference type="PROSITE" id="PS51352">
    <property type="entry name" value="THIOREDOXIN_2"/>
    <property type="match status" value="1"/>
</dbReference>
<dbReference type="InterPro" id="IPR036249">
    <property type="entry name" value="Thioredoxin-like_sf"/>
</dbReference>
<proteinExistence type="predicted"/>
<dbReference type="Gene3D" id="3.40.30.10">
    <property type="entry name" value="Glutaredoxin"/>
    <property type="match status" value="1"/>
</dbReference>
<evidence type="ECO:0000259" key="2">
    <source>
        <dbReference type="PROSITE" id="PS51352"/>
    </source>
</evidence>
<dbReference type="SUPFAM" id="SSF52833">
    <property type="entry name" value="Thioredoxin-like"/>
    <property type="match status" value="1"/>
</dbReference>
<dbReference type="CDD" id="cd02966">
    <property type="entry name" value="TlpA_like_family"/>
    <property type="match status" value="1"/>
</dbReference>
<sequence length="106" mass="12071">MSESTVPEGRRLPTWIIVLSLIVLLAFLGLIGWGLKRSMSGPISIGQKVPEFQMTTFDGQTLRSTDFAGKVIVLNFWASWCKPCEQEARELEEAYQYYKDSGFFWA</sequence>
<keyword evidence="1" id="KW-0472">Membrane</keyword>
<evidence type="ECO:0000256" key="1">
    <source>
        <dbReference type="SAM" id="Phobius"/>
    </source>
</evidence>
<dbReference type="InterPro" id="IPR013766">
    <property type="entry name" value="Thioredoxin_domain"/>
</dbReference>
<keyword evidence="1" id="KW-1133">Transmembrane helix</keyword>
<dbReference type="AlphaFoldDB" id="E8N6A7"/>
<dbReference type="eggNOG" id="COG0526">
    <property type="taxonomic scope" value="Bacteria"/>
</dbReference>
<dbReference type="PANTHER" id="PTHR42852:SF17">
    <property type="entry name" value="THIOREDOXIN-LIKE PROTEIN HI_1115"/>
    <property type="match status" value="1"/>
</dbReference>
<feature type="transmembrane region" description="Helical" evidence="1">
    <location>
        <begin position="12"/>
        <end position="35"/>
    </location>
</feature>
<dbReference type="Proteomes" id="UP000008922">
    <property type="component" value="Chromosome"/>
</dbReference>
<dbReference type="GO" id="GO:0016491">
    <property type="term" value="F:oxidoreductase activity"/>
    <property type="evidence" value="ECO:0007669"/>
    <property type="project" value="InterPro"/>
</dbReference>
<gene>
    <name evidence="3" type="ordered locus">ANT_19450</name>
</gene>
<dbReference type="InterPro" id="IPR050553">
    <property type="entry name" value="Thioredoxin_ResA/DsbE_sf"/>
</dbReference>